<dbReference type="Proteomes" id="UP000183567">
    <property type="component" value="Unassembled WGS sequence"/>
</dbReference>
<keyword evidence="3" id="KW-1185">Reference proteome</keyword>
<evidence type="ECO:0000256" key="1">
    <source>
        <dbReference type="SAM" id="MobiDB-lite"/>
    </source>
</evidence>
<accession>A0A1J8QJU1</accession>
<reference evidence="2 3" key="1">
    <citation type="submission" date="2016-03" db="EMBL/GenBank/DDBJ databases">
        <title>Comparative genomics of the ectomycorrhizal sister species Rhizopogon vinicolor and Rhizopogon vesiculosus (Basidiomycota: Boletales) reveals a divergence of the mating type B locus.</title>
        <authorList>
            <person name="Mujic A.B."/>
            <person name="Kuo A."/>
            <person name="Tritt A."/>
            <person name="Lipzen A."/>
            <person name="Chen C."/>
            <person name="Johnson J."/>
            <person name="Sharma A."/>
            <person name="Barry K."/>
            <person name="Grigoriev I.V."/>
            <person name="Spatafora J.W."/>
        </authorList>
    </citation>
    <scope>NUCLEOTIDE SEQUENCE [LARGE SCALE GENOMIC DNA]</scope>
    <source>
        <strain evidence="2 3">AM-OR11-056</strain>
    </source>
</reference>
<sequence>MQLQQGTHYDWVLTNLPCQELKYLTGIKHLNGLIFEAQPDENDQVPADHAMVHINEVLLMWHTIYTLPNSDLQPCYMDFQTFSEIIFMSQEKLQQAMKGFAAIWGGLDMTKNPFEAPVHFHPADCPQQAGESPVHFYSSDCPQQAGELHCTLQAFMLALRRLEKILPIWPVTAESWAASPDHNIITILDTIAQEVTQSSCPTTHLLAKKPQDHCTTHRVLKHEARQSKKDMKIPWDGEMPQNLEAPVDSC</sequence>
<comment type="caution">
    <text evidence="2">The sequence shown here is derived from an EMBL/GenBank/DDBJ whole genome shotgun (WGS) entry which is preliminary data.</text>
</comment>
<proteinExistence type="predicted"/>
<dbReference type="OrthoDB" id="2637563at2759"/>
<feature type="region of interest" description="Disordered" evidence="1">
    <location>
        <begin position="225"/>
        <end position="250"/>
    </location>
</feature>
<gene>
    <name evidence="2" type="ORF">AZE42_12829</name>
</gene>
<organism evidence="2 3">
    <name type="scientific">Rhizopogon vesiculosus</name>
    <dbReference type="NCBI Taxonomy" id="180088"/>
    <lineage>
        <taxon>Eukaryota</taxon>
        <taxon>Fungi</taxon>
        <taxon>Dikarya</taxon>
        <taxon>Basidiomycota</taxon>
        <taxon>Agaricomycotina</taxon>
        <taxon>Agaricomycetes</taxon>
        <taxon>Agaricomycetidae</taxon>
        <taxon>Boletales</taxon>
        <taxon>Suillineae</taxon>
        <taxon>Rhizopogonaceae</taxon>
        <taxon>Rhizopogon</taxon>
    </lineage>
</organism>
<dbReference type="EMBL" id="LVVM01000678">
    <property type="protein sequence ID" value="OJA20179.1"/>
    <property type="molecule type" value="Genomic_DNA"/>
</dbReference>
<protein>
    <submittedName>
        <fullName evidence="2">Uncharacterized protein</fullName>
    </submittedName>
</protein>
<evidence type="ECO:0000313" key="3">
    <source>
        <dbReference type="Proteomes" id="UP000183567"/>
    </source>
</evidence>
<evidence type="ECO:0000313" key="2">
    <source>
        <dbReference type="EMBL" id="OJA20179.1"/>
    </source>
</evidence>
<dbReference type="AlphaFoldDB" id="A0A1J8QJU1"/>
<name>A0A1J8QJU1_9AGAM</name>
<feature type="compositionally biased region" description="Basic and acidic residues" evidence="1">
    <location>
        <begin position="225"/>
        <end position="235"/>
    </location>
</feature>